<dbReference type="InterPro" id="IPR036322">
    <property type="entry name" value="WD40_repeat_dom_sf"/>
</dbReference>
<dbReference type="FunFam" id="2.130.10.10:FF:001474">
    <property type="entry name" value="Cleavage and polyadenylation specificity factor-like protein"/>
    <property type="match status" value="1"/>
</dbReference>
<evidence type="ECO:0000313" key="6">
    <source>
        <dbReference type="EMBL" id="EAY22956.1"/>
    </source>
</evidence>
<dbReference type="InterPro" id="IPR015943">
    <property type="entry name" value="WD40/YVTN_repeat-like_dom_sf"/>
</dbReference>
<dbReference type="OrthoDB" id="6109at2759"/>
<dbReference type="GO" id="GO:0005634">
    <property type="term" value="C:nucleus"/>
    <property type="evidence" value="ECO:0000318"/>
    <property type="project" value="GO_Central"/>
</dbReference>
<organism evidence="6 7">
    <name type="scientific">Trichomonas vaginalis (strain ATCC PRA-98 / G3)</name>
    <dbReference type="NCBI Taxonomy" id="412133"/>
    <lineage>
        <taxon>Eukaryota</taxon>
        <taxon>Metamonada</taxon>
        <taxon>Parabasalia</taxon>
        <taxon>Trichomonadida</taxon>
        <taxon>Trichomonadidae</taxon>
        <taxon>Trichomonas</taxon>
    </lineage>
</organism>
<dbReference type="GO" id="GO:0003676">
    <property type="term" value="F:nucleic acid binding"/>
    <property type="evidence" value="ECO:0007669"/>
    <property type="project" value="InterPro"/>
</dbReference>
<feature type="domain" description="RSE1/DDB1/CPSF1 first beta-propeller" evidence="5">
    <location>
        <begin position="16"/>
        <end position="403"/>
    </location>
</feature>
<comment type="subcellular location">
    <subcellularLocation>
        <location evidence="1">Nucleus</location>
    </subcellularLocation>
</comment>
<reference evidence="6" key="1">
    <citation type="submission" date="2006-10" db="EMBL/GenBank/DDBJ databases">
        <authorList>
            <person name="Amadeo P."/>
            <person name="Zhao Q."/>
            <person name="Wortman J."/>
            <person name="Fraser-Liggett C."/>
            <person name="Carlton J."/>
        </authorList>
    </citation>
    <scope>NUCLEOTIDE SEQUENCE</scope>
    <source>
        <strain evidence="6">G3</strain>
    </source>
</reference>
<evidence type="ECO:0000259" key="5">
    <source>
        <dbReference type="Pfam" id="PF10433"/>
    </source>
</evidence>
<keyword evidence="2" id="KW-0539">Nucleus</keyword>
<feature type="region of interest" description="Disordered" evidence="3">
    <location>
        <begin position="99"/>
        <end position="119"/>
    </location>
</feature>
<reference evidence="6" key="2">
    <citation type="journal article" date="2007" name="Science">
        <title>Draft genome sequence of the sexually transmitted pathogen Trichomonas vaginalis.</title>
        <authorList>
            <person name="Carlton J.M."/>
            <person name="Hirt R.P."/>
            <person name="Silva J.C."/>
            <person name="Delcher A.L."/>
            <person name="Schatz M."/>
            <person name="Zhao Q."/>
            <person name="Wortman J.R."/>
            <person name="Bidwell S.L."/>
            <person name="Alsmark U.C.M."/>
            <person name="Besteiro S."/>
            <person name="Sicheritz-Ponten T."/>
            <person name="Noel C.J."/>
            <person name="Dacks J.B."/>
            <person name="Foster P.G."/>
            <person name="Simillion C."/>
            <person name="Van de Peer Y."/>
            <person name="Miranda-Saavedra D."/>
            <person name="Barton G.J."/>
            <person name="Westrop G.D."/>
            <person name="Mueller S."/>
            <person name="Dessi D."/>
            <person name="Fiori P.L."/>
            <person name="Ren Q."/>
            <person name="Paulsen I."/>
            <person name="Zhang H."/>
            <person name="Bastida-Corcuera F.D."/>
            <person name="Simoes-Barbosa A."/>
            <person name="Brown M.T."/>
            <person name="Hayes R.D."/>
            <person name="Mukherjee M."/>
            <person name="Okumura C.Y."/>
            <person name="Schneider R."/>
            <person name="Smith A.J."/>
            <person name="Vanacova S."/>
            <person name="Villalvazo M."/>
            <person name="Haas B.J."/>
            <person name="Pertea M."/>
            <person name="Feldblyum T.V."/>
            <person name="Utterback T.R."/>
            <person name="Shu C.L."/>
            <person name="Osoegawa K."/>
            <person name="de Jong P.J."/>
            <person name="Hrdy I."/>
            <person name="Horvathova L."/>
            <person name="Zubacova Z."/>
            <person name="Dolezal P."/>
            <person name="Malik S.B."/>
            <person name="Logsdon J.M. Jr."/>
            <person name="Henze K."/>
            <person name="Gupta A."/>
            <person name="Wang C.C."/>
            <person name="Dunne R.L."/>
            <person name="Upcroft J.A."/>
            <person name="Upcroft P."/>
            <person name="White O."/>
            <person name="Salzberg S.L."/>
            <person name="Tang P."/>
            <person name="Chiu C.-H."/>
            <person name="Lee Y.-S."/>
            <person name="Embley T.M."/>
            <person name="Coombs G.H."/>
            <person name="Mottram J.C."/>
            <person name="Tachezy J."/>
            <person name="Fraser-Liggett C.M."/>
            <person name="Johnson P.J."/>
        </authorList>
    </citation>
    <scope>NUCLEOTIDE SEQUENCE [LARGE SCALE GENOMIC DNA]</scope>
    <source>
        <strain evidence="6">G3</strain>
    </source>
</reference>
<dbReference type="OMA" id="THRTICD"/>
<dbReference type="STRING" id="5722.A2D9V0"/>
<dbReference type="EMBL" id="DS113181">
    <property type="protein sequence ID" value="EAY22956.1"/>
    <property type="molecule type" value="Genomic_DNA"/>
</dbReference>
<evidence type="ECO:0000256" key="2">
    <source>
        <dbReference type="ARBA" id="ARBA00023242"/>
    </source>
</evidence>
<proteinExistence type="predicted"/>
<dbReference type="eggNOG" id="KOG1896">
    <property type="taxonomic scope" value="Eukaryota"/>
</dbReference>
<dbReference type="KEGG" id="tva:5468515"/>
<dbReference type="Proteomes" id="UP000001542">
    <property type="component" value="Unassembled WGS sequence"/>
</dbReference>
<dbReference type="InterPro" id="IPR050358">
    <property type="entry name" value="RSE1/DDB1/CFT1"/>
</dbReference>
<keyword evidence="7" id="KW-1185">Reference proteome</keyword>
<accession>A2D9V0</accession>
<dbReference type="PANTHER" id="PTHR10644">
    <property type="entry name" value="DNA REPAIR/RNA PROCESSING CPSF FAMILY"/>
    <property type="match status" value="1"/>
</dbReference>
<dbReference type="SMR" id="A2D9V0"/>
<evidence type="ECO:0000256" key="3">
    <source>
        <dbReference type="SAM" id="MobiDB-lite"/>
    </source>
</evidence>
<dbReference type="RefSeq" id="XP_001583942.1">
    <property type="nucleotide sequence ID" value="XM_001583892.1"/>
</dbReference>
<protein>
    <submittedName>
        <fullName evidence="6">CPSF A subunit region family protein</fullName>
    </submittedName>
</protein>
<evidence type="ECO:0000313" key="7">
    <source>
        <dbReference type="Proteomes" id="UP000001542"/>
    </source>
</evidence>
<evidence type="ECO:0000256" key="1">
    <source>
        <dbReference type="ARBA" id="ARBA00004123"/>
    </source>
</evidence>
<feature type="domain" description="RSE1/DDB1/CPSF1 C-terminal" evidence="4">
    <location>
        <begin position="955"/>
        <end position="1259"/>
    </location>
</feature>
<dbReference type="Gene3D" id="2.130.10.10">
    <property type="entry name" value="YVTN repeat-like/Quinoprotein amine dehydrogenase"/>
    <property type="match status" value="2"/>
</dbReference>
<name>A2D9V0_TRIV3</name>
<dbReference type="InterPro" id="IPR018846">
    <property type="entry name" value="Beta-prop_RSE1/DDB1/CPSF1_1st"/>
</dbReference>
<dbReference type="VEuPathDB" id="TrichDB:TVAG_077030"/>
<dbReference type="Pfam" id="PF03178">
    <property type="entry name" value="CPSF_A"/>
    <property type="match status" value="1"/>
</dbReference>
<dbReference type="VEuPathDB" id="TrichDB:TVAGG3_0291320"/>
<evidence type="ECO:0000259" key="4">
    <source>
        <dbReference type="Pfam" id="PF03178"/>
    </source>
</evidence>
<dbReference type="Pfam" id="PF10433">
    <property type="entry name" value="Beta-prop_RSE1_1st"/>
    <property type="match status" value="1"/>
</dbReference>
<gene>
    <name evidence="6" type="ORF">TVAG_077030</name>
</gene>
<dbReference type="SUPFAM" id="SSF50978">
    <property type="entry name" value="WD40 repeat-like"/>
    <property type="match status" value="1"/>
</dbReference>
<dbReference type="InterPro" id="IPR004871">
    <property type="entry name" value="RSE1/DDB1/CPSF1_C"/>
</dbReference>
<dbReference type="InParanoid" id="A2D9V0"/>
<sequence length="1297" mass="147124">MNVTHRTICDSPAPESAIRCHLPFSKADCIVTANGNKLQVYSTKEDDLRLVWEKKFWGEIFGVYRHKSGGEYDSIIVGCDTSKVIVLQVIDNDLKETEYHEFNRPGPPEPDPPKPERPFDISTRLRNKTIMDADPTGTCLALLLAQNILYVLPLANKIKIESTEKAGDEYHSSWKVIKDAFAYDVHTDFKSPLYRIRDMVFLDGYKNPTLAIIHELIPTWSVRLPLQKSTVAVSIVSPPLKKKETVLISASIDKVTMWTSRALPHNSFGLVHVPDPIGGFLVLSKNAIIYMDHTNIVALALNKLAYLDDEVPVDITANGPGCHELYSKVGTAIDKSHILLTVDQHYLSILTLHYNGVKVTNLSLNVNLNLEFHPSCFLSLNYTNNRSLVFMGSTTHDSTLSEIILEIEEEELASFLVDHVMTETQNDLYQKFFKSLPRPKTLSKVKSFSVNNISYIRQLGTVANATPCLKLSQIDENEEQIAMALACGFKKYGCLHFVRSGIDPNLVSEFNIRGVTGIYSSENFSYILISTDEGTSVLYADSQNLPEINDEFTSQVSKEKTLFAGDFNNFFIQITKTVVRAIKYSQEDGFSHTDLYSGSSPAVLDARISSNALVVLFDNYTICAYDRALEPMTPLTNKYFSRIAIFGKYLFVYCTNGVLRMFSVETMTEVATFDNFKAFPDFIAPLGKDEIPLQPSSIGIVDISFVVFESVVLLVLTPRDGPAFFYQWVESKLFFRRIKMHRFAVTSRKNIDIIPFNGISDVFDGCFVTDPSNPFFILSENGYPRIIPLSESFNCKPRAFAPVMRGPYKNHFLIADEDQIRLCNLENIKPEHNFFIIDGCIVERIPVGMTVRRIAYCQNPNCVAFIASHPEPFTTENEKKIDVEVYENLQVHYQEPPSPAKVYPDEDYETIPKWNEERYSLFLYTKDGLQQMVDYANHEIVNTVQFVHTTPMPEDGITLLNTYLAVGSGFLSQPEKMMRGVLYIYQIRYMQNDEGFNEITLRPLYNETNKIYKNPIIEITDNSGYMAIFCGNLLYLMRFFNENTVKIEAFLVGRFFASSIVSLKNYLLYADSYEGFEVARWRKYGKKLISMARDTMTKLPLSAAFLQYEDCLGGVVFDDDGNAHIFDVDEYAIPADAVVRKSIFYIGGRAISSGQFPIKAVTQATQQNPNEEIDEELLQLQTKIGGHIAWYVTTHGKIGAFTPIDENDRHKLVGVQSAYEKSLCGLSHLEYRSGKFKNMIEQDIFNQSPKNVIDCDMLIDLIEDMPDHLKFATKGLRTQDFLSELRKIYNNGVNVFQ</sequence>